<feature type="coiled-coil region" evidence="4">
    <location>
        <begin position="223"/>
        <end position="281"/>
    </location>
</feature>
<evidence type="ECO:0000256" key="4">
    <source>
        <dbReference type="SAM" id="Coils"/>
    </source>
</evidence>
<evidence type="ECO:0000256" key="2">
    <source>
        <dbReference type="ARBA" id="ARBA00011322"/>
    </source>
</evidence>
<dbReference type="GO" id="GO:0006302">
    <property type="term" value="P:double-strand break repair"/>
    <property type="evidence" value="ECO:0007669"/>
    <property type="project" value="InterPro"/>
</dbReference>
<accession>A0A9E8ZCI5</accession>
<dbReference type="KEGG" id="tsin:OXH18_01125"/>
<reference evidence="7" key="1">
    <citation type="submission" date="2022-12" db="EMBL/GenBank/DDBJ databases">
        <title>Polyphasic identification of a Novel Hot-Spring Cyanobacterium Ocullathermofonsia sinensis gen nov. sp. nov. and Genomic Insights on its Adaptations to the Thermal Habitat.</title>
        <authorList>
            <person name="Daroch M."/>
            <person name="Tang J."/>
            <person name="Jiang Y."/>
        </authorList>
    </citation>
    <scope>NUCLEOTIDE SEQUENCE</scope>
    <source>
        <strain evidence="7">PKUAC-SCTA174</strain>
    </source>
</reference>
<evidence type="ECO:0000259" key="6">
    <source>
        <dbReference type="Pfam" id="PF13476"/>
    </source>
</evidence>
<dbReference type="Pfam" id="PF13476">
    <property type="entry name" value="AAA_23"/>
    <property type="match status" value="1"/>
</dbReference>
<dbReference type="Pfam" id="PF02463">
    <property type="entry name" value="SMC_N"/>
    <property type="match status" value="1"/>
</dbReference>
<dbReference type="Proteomes" id="UP001163152">
    <property type="component" value="Chromosome"/>
</dbReference>
<evidence type="ECO:0000313" key="7">
    <source>
        <dbReference type="EMBL" id="WAL60628.1"/>
    </source>
</evidence>
<dbReference type="RefSeq" id="WP_268610588.1">
    <property type="nucleotide sequence ID" value="NZ_CP113797.1"/>
</dbReference>
<evidence type="ECO:0000256" key="1">
    <source>
        <dbReference type="ARBA" id="ARBA00006930"/>
    </source>
</evidence>
<feature type="coiled-coil region" evidence="4">
    <location>
        <begin position="319"/>
        <end position="383"/>
    </location>
</feature>
<name>A0A9E8ZCI5_9CYAN</name>
<keyword evidence="8" id="KW-1185">Reference proteome</keyword>
<dbReference type="GO" id="GO:0016887">
    <property type="term" value="F:ATP hydrolysis activity"/>
    <property type="evidence" value="ECO:0007669"/>
    <property type="project" value="InterPro"/>
</dbReference>
<evidence type="ECO:0000256" key="3">
    <source>
        <dbReference type="ARBA" id="ARBA00013368"/>
    </source>
</evidence>
<dbReference type="SUPFAM" id="SSF52540">
    <property type="entry name" value="P-loop containing nucleoside triphosphate hydrolases"/>
    <property type="match status" value="1"/>
</dbReference>
<feature type="domain" description="RecF/RecN/SMC N-terminal" evidence="5">
    <location>
        <begin position="347"/>
        <end position="916"/>
    </location>
</feature>
<dbReference type="InterPro" id="IPR038729">
    <property type="entry name" value="Rad50/SbcC_AAA"/>
</dbReference>
<dbReference type="InterPro" id="IPR003395">
    <property type="entry name" value="RecF/RecN/SMC_N"/>
</dbReference>
<proteinExistence type="inferred from homology"/>
<gene>
    <name evidence="7" type="ORF">OXH18_01125</name>
</gene>
<feature type="coiled-coil region" evidence="4">
    <location>
        <begin position="676"/>
        <end position="710"/>
    </location>
</feature>
<feature type="coiled-coil region" evidence="4">
    <location>
        <begin position="411"/>
        <end position="445"/>
    </location>
</feature>
<dbReference type="Gene3D" id="3.40.50.300">
    <property type="entry name" value="P-loop containing nucleotide triphosphate hydrolases"/>
    <property type="match status" value="2"/>
</dbReference>
<evidence type="ECO:0000259" key="5">
    <source>
        <dbReference type="Pfam" id="PF02463"/>
    </source>
</evidence>
<evidence type="ECO:0000313" key="8">
    <source>
        <dbReference type="Proteomes" id="UP001163152"/>
    </source>
</evidence>
<dbReference type="PANTHER" id="PTHR32114:SF2">
    <property type="entry name" value="ABC TRANSPORTER ABCH.3"/>
    <property type="match status" value="1"/>
</dbReference>
<feature type="coiled-coil region" evidence="4">
    <location>
        <begin position="519"/>
        <end position="573"/>
    </location>
</feature>
<keyword evidence="4" id="KW-0175">Coiled coil</keyword>
<comment type="similarity">
    <text evidence="1">Belongs to the SMC family. SbcC subfamily.</text>
</comment>
<sequence length="920" mass="106474">MEILSVTLKNFKSHSDRHFLFRPGTNAICGENGAGKTSILEAIAWTLFNYRGAYKNEDLIRNGAGSAQAIIEFVSSRDGRTYAVKRCTTTGYTIYDPQLGESLEYKRIDDEVMPWLRQHLGVAPGTDLGRLFANTIGVPQGTFTADFLQPPENRKKIFDAVLKVEEYRQANQQMLSLEKYAKVEVETLERALAQYDERLQEQAPLQHEHWSLSQEILHDEVQLQQLQVTLMSLQAEREQLTLQAQQVQQQQLQLQQLTLQRESKQQAIELLKQSVQRSEQAIQICTTHRESYQTYLHVEEHLQQLDQQVRQRQALFQTRDKLQKLANDQQTKLTRLQLQLETIANASVQIEQLQPLIQQQEALEQQQSAIVEQLNQLQAYKLEQQTISRQLTKLQSDYVTIEAAIEQTQALQAIVEQIPALEQKRDRLQEQLSRIEAAKQFETELRQLVTEGEAKRDRHQLDAESALATLREVQQFVPLLATAPIEAALMAIGSGVTLNTELLNALWRILADLSEQVSIAKLQQQFRQTKTELEAAYQQKTAWMTLEAKQTQRMQLHEEITHLQTRLTQIKDQLAIEPQWQQQRQQLVNELKQLEDPRSRCQILQRQIQQQAALNSQYAACHAQLANTQEQLLSLDTQLAEFADLDDHIEQQKQARQLHHANYLTYVQHRNDANQHAHLKAEYQAAIAELQQLDAAHQTLQAEYNQFMQTFDPQQAMTVEATYAELRSQADRIQGGLPQQRKRLMDLEQRLQQLQTVAEKRDRCQQDLTQKKRTQKFITFARKAYKEAGPRITERYLQSIRREADRLFRELLNRPNVALEWTKEYEILVQEGGHTRRFVNLSGGEQMCAALAVRLALLRVLADVDIAFFDEPTTNMDRPRRESLADAIANIKSFRQLFVISHDDTFEKVTENVILVQREL</sequence>
<feature type="domain" description="Rad50/SbcC-type AAA" evidence="6">
    <location>
        <begin position="5"/>
        <end position="282"/>
    </location>
</feature>
<dbReference type="PANTHER" id="PTHR32114">
    <property type="entry name" value="ABC TRANSPORTER ABCH.3"/>
    <property type="match status" value="1"/>
</dbReference>
<dbReference type="InterPro" id="IPR027417">
    <property type="entry name" value="P-loop_NTPase"/>
</dbReference>
<comment type="subunit">
    <text evidence="2">Heterodimer of SbcC and SbcD.</text>
</comment>
<dbReference type="EMBL" id="CP113797">
    <property type="protein sequence ID" value="WAL60628.1"/>
    <property type="molecule type" value="Genomic_DNA"/>
</dbReference>
<dbReference type="AlphaFoldDB" id="A0A9E8ZCI5"/>
<protein>
    <recommendedName>
        <fullName evidence="3">Nuclease SbcCD subunit C</fullName>
    </recommendedName>
</protein>
<organism evidence="7 8">
    <name type="scientific">Thermocoleostomius sinensis A174</name>
    <dbReference type="NCBI Taxonomy" id="2016057"/>
    <lineage>
        <taxon>Bacteria</taxon>
        <taxon>Bacillati</taxon>
        <taxon>Cyanobacteriota</taxon>
        <taxon>Cyanophyceae</taxon>
        <taxon>Oculatellales</taxon>
        <taxon>Oculatellaceae</taxon>
        <taxon>Thermocoleostomius</taxon>
    </lineage>
</organism>